<accession>A0AAD9HLL0</accession>
<dbReference type="Proteomes" id="UP001232148">
    <property type="component" value="Unassembled WGS sequence"/>
</dbReference>
<proteinExistence type="predicted"/>
<protein>
    <recommendedName>
        <fullName evidence="4">Transmembrane protein</fullName>
    </recommendedName>
</protein>
<keyword evidence="1" id="KW-0812">Transmembrane</keyword>
<keyword evidence="1" id="KW-0472">Membrane</keyword>
<evidence type="ECO:0000313" key="2">
    <source>
        <dbReference type="EMBL" id="KAK2031118.1"/>
    </source>
</evidence>
<name>A0AAD9HLL0_9PEZI</name>
<evidence type="ECO:0000256" key="1">
    <source>
        <dbReference type="SAM" id="Phobius"/>
    </source>
</evidence>
<evidence type="ECO:0008006" key="4">
    <source>
        <dbReference type="Google" id="ProtNLM"/>
    </source>
</evidence>
<keyword evidence="1" id="KW-1133">Transmembrane helix</keyword>
<gene>
    <name evidence="2" type="ORF">LX32DRAFT_294177</name>
</gene>
<keyword evidence="3" id="KW-1185">Reference proteome</keyword>
<organism evidence="2 3">
    <name type="scientific">Colletotrichum zoysiae</name>
    <dbReference type="NCBI Taxonomy" id="1216348"/>
    <lineage>
        <taxon>Eukaryota</taxon>
        <taxon>Fungi</taxon>
        <taxon>Dikarya</taxon>
        <taxon>Ascomycota</taxon>
        <taxon>Pezizomycotina</taxon>
        <taxon>Sordariomycetes</taxon>
        <taxon>Hypocreomycetidae</taxon>
        <taxon>Glomerellales</taxon>
        <taxon>Glomerellaceae</taxon>
        <taxon>Colletotrichum</taxon>
        <taxon>Colletotrichum graminicola species complex</taxon>
    </lineage>
</organism>
<sequence>MQRQARLSLDISPWCSWFITFDCNGYIVIERSLVRFWKGRAYTFFFFPLEICIYLYIQMLRLICMGYNYMIGFVPPRPC</sequence>
<evidence type="ECO:0000313" key="3">
    <source>
        <dbReference type="Proteomes" id="UP001232148"/>
    </source>
</evidence>
<dbReference type="AlphaFoldDB" id="A0AAD9HLL0"/>
<dbReference type="EMBL" id="MU842844">
    <property type="protein sequence ID" value="KAK2031118.1"/>
    <property type="molecule type" value="Genomic_DNA"/>
</dbReference>
<feature type="transmembrane region" description="Helical" evidence="1">
    <location>
        <begin position="41"/>
        <end position="57"/>
    </location>
</feature>
<reference evidence="2" key="1">
    <citation type="submission" date="2021-06" db="EMBL/GenBank/DDBJ databases">
        <title>Comparative genomics, transcriptomics and evolutionary studies reveal genomic signatures of adaptation to plant cell wall in hemibiotrophic fungi.</title>
        <authorList>
            <consortium name="DOE Joint Genome Institute"/>
            <person name="Baroncelli R."/>
            <person name="Diaz J.F."/>
            <person name="Benocci T."/>
            <person name="Peng M."/>
            <person name="Battaglia E."/>
            <person name="Haridas S."/>
            <person name="Andreopoulos W."/>
            <person name="Labutti K."/>
            <person name="Pangilinan J."/>
            <person name="Floch G.L."/>
            <person name="Makela M.R."/>
            <person name="Henrissat B."/>
            <person name="Grigoriev I.V."/>
            <person name="Crouch J.A."/>
            <person name="De Vries R.P."/>
            <person name="Sukno S.A."/>
            <person name="Thon M.R."/>
        </authorList>
    </citation>
    <scope>NUCLEOTIDE SEQUENCE</scope>
    <source>
        <strain evidence="2">MAFF235873</strain>
    </source>
</reference>
<comment type="caution">
    <text evidence="2">The sequence shown here is derived from an EMBL/GenBank/DDBJ whole genome shotgun (WGS) entry which is preliminary data.</text>
</comment>